<gene>
    <name evidence="1" type="ORF">G2W53_025811</name>
</gene>
<evidence type="ECO:0000313" key="2">
    <source>
        <dbReference type="Proteomes" id="UP000634136"/>
    </source>
</evidence>
<dbReference type="Proteomes" id="UP000634136">
    <property type="component" value="Unassembled WGS sequence"/>
</dbReference>
<accession>A0A834WI94</accession>
<protein>
    <submittedName>
        <fullName evidence="1">Uncharacterized protein</fullName>
    </submittedName>
</protein>
<proteinExistence type="predicted"/>
<keyword evidence="2" id="KW-1185">Reference proteome</keyword>
<name>A0A834WI94_9FABA</name>
<comment type="caution">
    <text evidence="1">The sequence shown here is derived from an EMBL/GenBank/DDBJ whole genome shotgun (WGS) entry which is preliminary data.</text>
</comment>
<dbReference type="EMBL" id="JAAIUW010000008">
    <property type="protein sequence ID" value="KAF7820356.1"/>
    <property type="molecule type" value="Genomic_DNA"/>
</dbReference>
<evidence type="ECO:0000313" key="1">
    <source>
        <dbReference type="EMBL" id="KAF7820356.1"/>
    </source>
</evidence>
<sequence length="19" mass="2084">MVTTKDGDEDNNVTVDSDE</sequence>
<reference evidence="1" key="1">
    <citation type="submission" date="2020-09" db="EMBL/GenBank/DDBJ databases">
        <title>Genome-Enabled Discovery of Anthraquinone Biosynthesis in Senna tora.</title>
        <authorList>
            <person name="Kang S.-H."/>
            <person name="Pandey R.P."/>
            <person name="Lee C.-M."/>
            <person name="Sim J.-S."/>
            <person name="Jeong J.-T."/>
            <person name="Choi B.-S."/>
            <person name="Jung M."/>
            <person name="Ginzburg D."/>
            <person name="Zhao K."/>
            <person name="Won S.Y."/>
            <person name="Oh T.-J."/>
            <person name="Yu Y."/>
            <person name="Kim N.-H."/>
            <person name="Lee O.R."/>
            <person name="Lee T.-H."/>
            <person name="Bashyal P."/>
            <person name="Kim T.-S."/>
            <person name="Lee W.-H."/>
            <person name="Kawkins C."/>
            <person name="Kim C.-K."/>
            <person name="Kim J.S."/>
            <person name="Ahn B.O."/>
            <person name="Rhee S.Y."/>
            <person name="Sohng J.K."/>
        </authorList>
    </citation>
    <scope>NUCLEOTIDE SEQUENCE</scope>
    <source>
        <tissue evidence="1">Leaf</tissue>
    </source>
</reference>
<dbReference type="AlphaFoldDB" id="A0A834WI94"/>
<organism evidence="1 2">
    <name type="scientific">Senna tora</name>
    <dbReference type="NCBI Taxonomy" id="362788"/>
    <lineage>
        <taxon>Eukaryota</taxon>
        <taxon>Viridiplantae</taxon>
        <taxon>Streptophyta</taxon>
        <taxon>Embryophyta</taxon>
        <taxon>Tracheophyta</taxon>
        <taxon>Spermatophyta</taxon>
        <taxon>Magnoliopsida</taxon>
        <taxon>eudicotyledons</taxon>
        <taxon>Gunneridae</taxon>
        <taxon>Pentapetalae</taxon>
        <taxon>rosids</taxon>
        <taxon>fabids</taxon>
        <taxon>Fabales</taxon>
        <taxon>Fabaceae</taxon>
        <taxon>Caesalpinioideae</taxon>
        <taxon>Cassia clade</taxon>
        <taxon>Senna</taxon>
    </lineage>
</organism>